<feature type="region of interest" description="Disordered" evidence="1">
    <location>
        <begin position="197"/>
        <end position="233"/>
    </location>
</feature>
<sequence length="233" mass="25372">MRRGQPRNPSDRDQSDPFVSLLSPSATHQLCRPRPSPEQSLSRPCGLGHGLWRGESNHARREILFSKASSTRSLGLSNSRDLSGPRHALHSPHKRAVPSTWESTLVARTVVMSSSSPCLRQVTKRLVLRAASSRDPVVWRVSTTGLGAGGLRMSIVPFRQWAPRLDAPPLTLCSATPTHTTSFGSPRAKRMRVVIASEDPSGGPKGESQQEEEKGSTHTHTHIHTHTQGAGLI</sequence>
<feature type="region of interest" description="Disordered" evidence="1">
    <location>
        <begin position="1"/>
        <end position="45"/>
    </location>
</feature>
<dbReference type="AlphaFoldDB" id="A0A448XP20"/>
<protein>
    <submittedName>
        <fullName evidence="2">Uncharacterized protein</fullName>
    </submittedName>
</protein>
<comment type="caution">
    <text evidence="2">The sequence shown here is derived from an EMBL/GenBank/DDBJ whole genome shotgun (WGS) entry which is preliminary data.</text>
</comment>
<gene>
    <name evidence="2" type="ORF">PXEA_LOCUS34839</name>
</gene>
<evidence type="ECO:0000313" key="3">
    <source>
        <dbReference type="Proteomes" id="UP000784294"/>
    </source>
</evidence>
<name>A0A448XP20_9PLAT</name>
<dbReference type="EMBL" id="CAAALY010269163">
    <property type="protein sequence ID" value="VEL41399.1"/>
    <property type="molecule type" value="Genomic_DNA"/>
</dbReference>
<keyword evidence="3" id="KW-1185">Reference proteome</keyword>
<organism evidence="2 3">
    <name type="scientific">Protopolystoma xenopodis</name>
    <dbReference type="NCBI Taxonomy" id="117903"/>
    <lineage>
        <taxon>Eukaryota</taxon>
        <taxon>Metazoa</taxon>
        <taxon>Spiralia</taxon>
        <taxon>Lophotrochozoa</taxon>
        <taxon>Platyhelminthes</taxon>
        <taxon>Monogenea</taxon>
        <taxon>Polyopisthocotylea</taxon>
        <taxon>Polystomatidea</taxon>
        <taxon>Polystomatidae</taxon>
        <taxon>Protopolystoma</taxon>
    </lineage>
</organism>
<evidence type="ECO:0000256" key="1">
    <source>
        <dbReference type="SAM" id="MobiDB-lite"/>
    </source>
</evidence>
<dbReference type="Proteomes" id="UP000784294">
    <property type="component" value="Unassembled WGS sequence"/>
</dbReference>
<accession>A0A448XP20</accession>
<reference evidence="2" key="1">
    <citation type="submission" date="2018-11" db="EMBL/GenBank/DDBJ databases">
        <authorList>
            <consortium name="Pathogen Informatics"/>
        </authorList>
    </citation>
    <scope>NUCLEOTIDE SEQUENCE</scope>
</reference>
<feature type="region of interest" description="Disordered" evidence="1">
    <location>
        <begin position="74"/>
        <end position="95"/>
    </location>
</feature>
<evidence type="ECO:0000313" key="2">
    <source>
        <dbReference type="EMBL" id="VEL41399.1"/>
    </source>
</evidence>
<proteinExistence type="predicted"/>